<feature type="region of interest" description="Disordered" evidence="1">
    <location>
        <begin position="56"/>
        <end position="76"/>
    </location>
</feature>
<protein>
    <recommendedName>
        <fullName evidence="5">Secreted protein</fullName>
    </recommendedName>
</protein>
<evidence type="ECO:0000313" key="4">
    <source>
        <dbReference type="Proteomes" id="UP000266188"/>
    </source>
</evidence>
<gene>
    <name evidence="3" type="ORF">PHISCL_02989</name>
</gene>
<feature type="compositionally biased region" description="Acidic residues" evidence="1">
    <location>
        <begin position="63"/>
        <end position="76"/>
    </location>
</feature>
<evidence type="ECO:0000256" key="2">
    <source>
        <dbReference type="SAM" id="SignalP"/>
    </source>
</evidence>
<keyword evidence="4" id="KW-1185">Reference proteome</keyword>
<organism evidence="3 4">
    <name type="scientific">Aspergillus sclerotialis</name>
    <dbReference type="NCBI Taxonomy" id="2070753"/>
    <lineage>
        <taxon>Eukaryota</taxon>
        <taxon>Fungi</taxon>
        <taxon>Dikarya</taxon>
        <taxon>Ascomycota</taxon>
        <taxon>Pezizomycotina</taxon>
        <taxon>Eurotiomycetes</taxon>
        <taxon>Eurotiomycetidae</taxon>
        <taxon>Eurotiales</taxon>
        <taxon>Aspergillaceae</taxon>
        <taxon>Aspergillus</taxon>
        <taxon>Aspergillus subgen. Polypaecilum</taxon>
    </lineage>
</organism>
<sequence>MKVYTTLLLLTAAMTLTTATPNAEEECGALGVMQVDPKDVPEGVTLADVRKCADHPEGRDISALEEGDGAPWGEEE</sequence>
<proteinExistence type="predicted"/>
<dbReference type="EMBL" id="MVGC01000072">
    <property type="protein sequence ID" value="RJE24674.1"/>
    <property type="molecule type" value="Genomic_DNA"/>
</dbReference>
<feature type="chain" id="PRO_5017323893" description="Secreted protein" evidence="2">
    <location>
        <begin position="20"/>
        <end position="76"/>
    </location>
</feature>
<accession>A0A3A2ZZ69</accession>
<evidence type="ECO:0000313" key="3">
    <source>
        <dbReference type="EMBL" id="RJE24674.1"/>
    </source>
</evidence>
<evidence type="ECO:0000256" key="1">
    <source>
        <dbReference type="SAM" id="MobiDB-lite"/>
    </source>
</evidence>
<dbReference type="STRING" id="2070753.A0A3A2ZZ69"/>
<reference evidence="4" key="1">
    <citation type="submission" date="2017-02" db="EMBL/GenBank/DDBJ databases">
        <authorList>
            <person name="Tafer H."/>
            <person name="Lopandic K."/>
        </authorList>
    </citation>
    <scope>NUCLEOTIDE SEQUENCE [LARGE SCALE GENOMIC DNA]</scope>
    <source>
        <strain evidence="4">CBS 366.77</strain>
    </source>
</reference>
<keyword evidence="2" id="KW-0732">Signal</keyword>
<comment type="caution">
    <text evidence="3">The sequence shown here is derived from an EMBL/GenBank/DDBJ whole genome shotgun (WGS) entry which is preliminary data.</text>
</comment>
<evidence type="ECO:0008006" key="5">
    <source>
        <dbReference type="Google" id="ProtNLM"/>
    </source>
</evidence>
<name>A0A3A2ZZ69_9EURO</name>
<dbReference type="AlphaFoldDB" id="A0A3A2ZZ69"/>
<dbReference type="OrthoDB" id="3660930at2759"/>
<feature type="signal peptide" evidence="2">
    <location>
        <begin position="1"/>
        <end position="19"/>
    </location>
</feature>
<dbReference type="Proteomes" id="UP000266188">
    <property type="component" value="Unassembled WGS sequence"/>
</dbReference>